<dbReference type="AlphaFoldDB" id="D4D830"/>
<reference evidence="3" key="1">
    <citation type="journal article" date="2011" name="Genome Biol.">
        <title>Comparative and functional genomics provide insights into the pathogenicity of dermatophytic fungi.</title>
        <authorList>
            <person name="Burmester A."/>
            <person name="Shelest E."/>
            <person name="Gloeckner G."/>
            <person name="Heddergott C."/>
            <person name="Schindler S."/>
            <person name="Staib P."/>
            <person name="Heidel A."/>
            <person name="Felder M."/>
            <person name="Petzold A."/>
            <person name="Szafranski K."/>
            <person name="Feuermann M."/>
            <person name="Pedruzzi I."/>
            <person name="Priebe S."/>
            <person name="Groth M."/>
            <person name="Winkler R."/>
            <person name="Li W."/>
            <person name="Kniemeyer O."/>
            <person name="Schroeckh V."/>
            <person name="Hertweck C."/>
            <person name="Hube B."/>
            <person name="White T.C."/>
            <person name="Platzer M."/>
            <person name="Guthke R."/>
            <person name="Heitman J."/>
            <person name="Woestemeyer J."/>
            <person name="Zipfel P.F."/>
            <person name="Monod M."/>
            <person name="Brakhage A.A."/>
        </authorList>
    </citation>
    <scope>NUCLEOTIDE SEQUENCE [LARGE SCALE GENOMIC DNA]</scope>
    <source>
        <strain evidence="3">HKI 0517</strain>
    </source>
</reference>
<feature type="compositionally biased region" description="Basic residues" evidence="1">
    <location>
        <begin position="109"/>
        <end position="121"/>
    </location>
</feature>
<feature type="compositionally biased region" description="Basic and acidic residues" evidence="1">
    <location>
        <begin position="66"/>
        <end position="82"/>
    </location>
</feature>
<keyword evidence="3" id="KW-1185">Reference proteome</keyword>
<dbReference type="RefSeq" id="XP_003022608.1">
    <property type="nucleotide sequence ID" value="XM_003022562.1"/>
</dbReference>
<comment type="caution">
    <text evidence="2">The sequence shown here is derived from an EMBL/GenBank/DDBJ whole genome shotgun (WGS) entry which is preliminary data.</text>
</comment>
<accession>D4D830</accession>
<evidence type="ECO:0000313" key="3">
    <source>
        <dbReference type="Proteomes" id="UP000008383"/>
    </source>
</evidence>
<gene>
    <name evidence="2" type="ORF">TRV_03265</name>
</gene>
<dbReference type="KEGG" id="tve:TRV_03265"/>
<feature type="region of interest" description="Disordered" evidence="1">
    <location>
        <begin position="1"/>
        <end position="131"/>
    </location>
</feature>
<dbReference type="Proteomes" id="UP000008383">
    <property type="component" value="Unassembled WGS sequence"/>
</dbReference>
<evidence type="ECO:0000313" key="2">
    <source>
        <dbReference type="EMBL" id="EFE41990.1"/>
    </source>
</evidence>
<proteinExistence type="predicted"/>
<feature type="compositionally biased region" description="Low complexity" evidence="1">
    <location>
        <begin position="40"/>
        <end position="52"/>
    </location>
</feature>
<evidence type="ECO:0000256" key="1">
    <source>
        <dbReference type="SAM" id="MobiDB-lite"/>
    </source>
</evidence>
<protein>
    <submittedName>
        <fullName evidence="2">Uncharacterized protein</fullName>
    </submittedName>
</protein>
<dbReference type="GeneID" id="9581267"/>
<name>D4D830_TRIVH</name>
<organism evidence="2 3">
    <name type="scientific">Trichophyton verrucosum (strain HKI 0517)</name>
    <dbReference type="NCBI Taxonomy" id="663202"/>
    <lineage>
        <taxon>Eukaryota</taxon>
        <taxon>Fungi</taxon>
        <taxon>Dikarya</taxon>
        <taxon>Ascomycota</taxon>
        <taxon>Pezizomycotina</taxon>
        <taxon>Eurotiomycetes</taxon>
        <taxon>Eurotiomycetidae</taxon>
        <taxon>Onygenales</taxon>
        <taxon>Arthrodermataceae</taxon>
        <taxon>Trichophyton</taxon>
    </lineage>
</organism>
<dbReference type="EMBL" id="ACYE01000167">
    <property type="protein sequence ID" value="EFE41990.1"/>
    <property type="molecule type" value="Genomic_DNA"/>
</dbReference>
<dbReference type="HOGENOM" id="CLU_1670654_0_0_1"/>
<feature type="compositionally biased region" description="Basic and acidic residues" evidence="1">
    <location>
        <begin position="122"/>
        <end position="131"/>
    </location>
</feature>
<sequence length="158" mass="18544">MPLGGRVDNKAPLLRPQTRRLDEKQAERKKRLFNGAQAESLSQRIISSSSTSDCHLRPTSQPSRTASHEQATKEALEGDKRVKFPRPPQKTQDAGRPQKKRQEEEDKKKTRRTRRTRRARSQKPEETQKKQRRIETLSSLCFFPRWLLCFFCSFSFLF</sequence>